<proteinExistence type="predicted"/>
<organism evidence="1 2">
    <name type="scientific">Pleurodeles waltl</name>
    <name type="common">Iberian ribbed newt</name>
    <dbReference type="NCBI Taxonomy" id="8319"/>
    <lineage>
        <taxon>Eukaryota</taxon>
        <taxon>Metazoa</taxon>
        <taxon>Chordata</taxon>
        <taxon>Craniata</taxon>
        <taxon>Vertebrata</taxon>
        <taxon>Euteleostomi</taxon>
        <taxon>Amphibia</taxon>
        <taxon>Batrachia</taxon>
        <taxon>Caudata</taxon>
        <taxon>Salamandroidea</taxon>
        <taxon>Salamandridae</taxon>
        <taxon>Pleurodelinae</taxon>
        <taxon>Pleurodeles</taxon>
    </lineage>
</organism>
<accession>A0AAV7W2X7</accession>
<keyword evidence="2" id="KW-1185">Reference proteome</keyword>
<evidence type="ECO:0000313" key="2">
    <source>
        <dbReference type="Proteomes" id="UP001066276"/>
    </source>
</evidence>
<comment type="caution">
    <text evidence="1">The sequence shown here is derived from an EMBL/GenBank/DDBJ whole genome shotgun (WGS) entry which is preliminary data.</text>
</comment>
<dbReference type="AlphaFoldDB" id="A0AAV7W2X7"/>
<reference evidence="1" key="1">
    <citation type="journal article" date="2022" name="bioRxiv">
        <title>Sequencing and chromosome-scale assembly of the giantPleurodeles waltlgenome.</title>
        <authorList>
            <person name="Brown T."/>
            <person name="Elewa A."/>
            <person name="Iarovenko S."/>
            <person name="Subramanian E."/>
            <person name="Araus A.J."/>
            <person name="Petzold A."/>
            <person name="Susuki M."/>
            <person name="Suzuki K.-i.T."/>
            <person name="Hayashi T."/>
            <person name="Toyoda A."/>
            <person name="Oliveira C."/>
            <person name="Osipova E."/>
            <person name="Leigh N.D."/>
            <person name="Simon A."/>
            <person name="Yun M.H."/>
        </authorList>
    </citation>
    <scope>NUCLEOTIDE SEQUENCE</scope>
    <source>
        <strain evidence="1">20211129_DDA</strain>
        <tissue evidence="1">Liver</tissue>
    </source>
</reference>
<protein>
    <submittedName>
        <fullName evidence="1">Uncharacterized protein</fullName>
    </submittedName>
</protein>
<name>A0AAV7W2X7_PLEWA</name>
<sequence length="139" mass="15138">MEIVAKTRTFLDNKRLGGTCGRRAEGAEMALVTEELGRLPDPQVKDFGSTPPMLELMNNGMDTIVQMAADESREAIQSPAISKQYPLFLKLSQTSRVVAPAASTAREEGTELIHVVDPLLLANASEQPDMQVNVQTLLD</sequence>
<gene>
    <name evidence="1" type="ORF">NDU88_002290</name>
</gene>
<evidence type="ECO:0000313" key="1">
    <source>
        <dbReference type="EMBL" id="KAJ1206897.1"/>
    </source>
</evidence>
<dbReference type="Proteomes" id="UP001066276">
    <property type="component" value="Chromosome 1_2"/>
</dbReference>
<dbReference type="EMBL" id="JANPWB010000002">
    <property type="protein sequence ID" value="KAJ1206897.1"/>
    <property type="molecule type" value="Genomic_DNA"/>
</dbReference>